<name>A0ACC2BV19_DIPCM</name>
<organism evidence="1 2">
    <name type="scientific">Diphasiastrum complanatum</name>
    <name type="common">Issler's clubmoss</name>
    <name type="synonym">Lycopodium complanatum</name>
    <dbReference type="NCBI Taxonomy" id="34168"/>
    <lineage>
        <taxon>Eukaryota</taxon>
        <taxon>Viridiplantae</taxon>
        <taxon>Streptophyta</taxon>
        <taxon>Embryophyta</taxon>
        <taxon>Tracheophyta</taxon>
        <taxon>Lycopodiopsida</taxon>
        <taxon>Lycopodiales</taxon>
        <taxon>Lycopodiaceae</taxon>
        <taxon>Lycopodioideae</taxon>
        <taxon>Diphasiastrum</taxon>
    </lineage>
</organism>
<comment type="caution">
    <text evidence="1">The sequence shown here is derived from an EMBL/GenBank/DDBJ whole genome shotgun (WGS) entry which is preliminary data.</text>
</comment>
<dbReference type="EMBL" id="CM055104">
    <property type="protein sequence ID" value="KAJ7533638.1"/>
    <property type="molecule type" value="Genomic_DNA"/>
</dbReference>
<reference evidence="2" key="1">
    <citation type="journal article" date="2024" name="Proc. Natl. Acad. Sci. U.S.A.">
        <title>Extraordinary preservation of gene collinearity over three hundred million years revealed in homosporous lycophytes.</title>
        <authorList>
            <person name="Li C."/>
            <person name="Wickell D."/>
            <person name="Kuo L.Y."/>
            <person name="Chen X."/>
            <person name="Nie B."/>
            <person name="Liao X."/>
            <person name="Peng D."/>
            <person name="Ji J."/>
            <person name="Jenkins J."/>
            <person name="Williams M."/>
            <person name="Shu S."/>
            <person name="Plott C."/>
            <person name="Barry K."/>
            <person name="Rajasekar S."/>
            <person name="Grimwood J."/>
            <person name="Han X."/>
            <person name="Sun S."/>
            <person name="Hou Z."/>
            <person name="He W."/>
            <person name="Dai G."/>
            <person name="Sun C."/>
            <person name="Schmutz J."/>
            <person name="Leebens-Mack J.H."/>
            <person name="Li F.W."/>
            <person name="Wang L."/>
        </authorList>
    </citation>
    <scope>NUCLEOTIDE SEQUENCE [LARGE SCALE GENOMIC DNA]</scope>
    <source>
        <strain evidence="2">cv. PW_Plant_1</strain>
    </source>
</reference>
<proteinExistence type="predicted"/>
<evidence type="ECO:0000313" key="2">
    <source>
        <dbReference type="Proteomes" id="UP001162992"/>
    </source>
</evidence>
<evidence type="ECO:0000313" key="1">
    <source>
        <dbReference type="EMBL" id="KAJ7533638.1"/>
    </source>
</evidence>
<accession>A0ACC2BV19</accession>
<dbReference type="Proteomes" id="UP001162992">
    <property type="component" value="Chromosome 13"/>
</dbReference>
<sequence length="430" mass="48531">MSTNLGSSSACRDHHWKEANGVCHSCLTERLLSATCASKATELSTTYTDSADKSLSKEDSNRASYNLSEDISIFPTADASFSWQSSKSPGNGGLQHGGNSKEFLRDTEDDPRICLVYFDSYMAESDYRYSQDKSFKVAHSRRKESAALAGLKGHCSRSSSLRMDPGSKPEKKHKILRTPSTSFRRLFASTKTTMDRCSNHQSEESYDQPDPKAGLIRTSPVRQGILSSDCKSNSLKKASSMESDGSDARESQRSDLKKIQPLKSVLPVTFTGWCHDRITKTMKHESVDTFPYQFCSKESIYQPGGRPVWRKDITSPLRIFTKNLSYKSHEKDQDIDLDKHFQGATTSWSITNTLVEWDRRQSYRSPAHTAFYKEQSQLSFKSSPMQMGTRRRRKGMESRHGIFHLSPCFLGNDGWKLLPLANGTQEKFHS</sequence>
<protein>
    <submittedName>
        <fullName evidence="1">Uncharacterized protein</fullName>
    </submittedName>
</protein>
<keyword evidence="2" id="KW-1185">Reference proteome</keyword>
<gene>
    <name evidence="1" type="ORF">O6H91_13G058200</name>
</gene>